<evidence type="ECO:0000313" key="3">
    <source>
        <dbReference type="WBParaSite" id="SBAD_0000797601-mRNA-1"/>
    </source>
</evidence>
<sequence length="447" mass="51332">MALRKLPAAINMHRKRVINILEENPNIVDCFRKCPKHEESSESDDEEPKPFNPKRRLRGYCRLVDTLPNDFSEINTDPSDATAPDSVTSVITADSINRFSREPNMTFRQHCYDAIMRSGSTGVSLNELCRSGFMERSYISSNTQDQVNAYLDTLQARTGIDFRKCAQIEKIQMSDRMCKRILMILDCLEETAVWKRYDLLETACESYGTQNSRVRLQLLHEFLFHLIYRAPQSDSFCGDNSSDDAADPPVYVDKISWQRFIPLLEPNKGLAVGWFTIDQIIPFLPLSVCCQIYRMAYREFLNDSIRKHTLLKHLPTLINQAIVFDHRLQQSLTSLCDMMCHLGLLSLGPPSPSTSNSPVERFYFLHKGSTLTDTSPAPRSFRLVAEPLNRYKIYQYKFESSDDVRLYWVHMRAIVCSTRIGLRSCQKESDGMGGLGGGFNCFLYCFY</sequence>
<keyword evidence="2" id="KW-1185">Reference proteome</keyword>
<evidence type="ECO:0000313" key="2">
    <source>
        <dbReference type="Proteomes" id="UP000270296"/>
    </source>
</evidence>
<dbReference type="AlphaFoldDB" id="A0A183IVN8"/>
<reference evidence="1 2" key="2">
    <citation type="submission" date="2018-11" db="EMBL/GenBank/DDBJ databases">
        <authorList>
            <consortium name="Pathogen Informatics"/>
        </authorList>
    </citation>
    <scope>NUCLEOTIDE SEQUENCE [LARGE SCALE GENOMIC DNA]</scope>
</reference>
<dbReference type="PANTHER" id="PTHR15180:SF1">
    <property type="entry name" value="GENERAL TRANSCRIPTION FACTOR 3C POLYPEPTIDE 1"/>
    <property type="match status" value="1"/>
</dbReference>
<dbReference type="EMBL" id="UZAM01010847">
    <property type="protein sequence ID" value="VDP13919.1"/>
    <property type="molecule type" value="Genomic_DNA"/>
</dbReference>
<dbReference type="GO" id="GO:0042791">
    <property type="term" value="P:5S class rRNA transcription by RNA polymerase III"/>
    <property type="evidence" value="ECO:0007669"/>
    <property type="project" value="TreeGrafter"/>
</dbReference>
<accession>A0A183IVN8</accession>
<evidence type="ECO:0000313" key="1">
    <source>
        <dbReference type="EMBL" id="VDP13919.1"/>
    </source>
</evidence>
<organism evidence="3">
    <name type="scientific">Soboliphyme baturini</name>
    <dbReference type="NCBI Taxonomy" id="241478"/>
    <lineage>
        <taxon>Eukaryota</taxon>
        <taxon>Metazoa</taxon>
        <taxon>Ecdysozoa</taxon>
        <taxon>Nematoda</taxon>
        <taxon>Enoplea</taxon>
        <taxon>Dorylaimia</taxon>
        <taxon>Dioctophymatida</taxon>
        <taxon>Dioctophymatoidea</taxon>
        <taxon>Soboliphymatidae</taxon>
        <taxon>Soboliphyme</taxon>
    </lineage>
</organism>
<dbReference type="InterPro" id="IPR044210">
    <property type="entry name" value="Tfc3-like"/>
</dbReference>
<dbReference type="WBParaSite" id="SBAD_0000797601-mRNA-1">
    <property type="protein sequence ID" value="SBAD_0000797601-mRNA-1"/>
    <property type="gene ID" value="SBAD_0000797601"/>
</dbReference>
<proteinExistence type="predicted"/>
<protein>
    <submittedName>
        <fullName evidence="3">SOCS box domain-containing protein</fullName>
    </submittedName>
</protein>
<reference evidence="3" key="1">
    <citation type="submission" date="2016-06" db="UniProtKB">
        <authorList>
            <consortium name="WormBaseParasite"/>
        </authorList>
    </citation>
    <scope>IDENTIFICATION</scope>
</reference>
<dbReference type="Proteomes" id="UP000270296">
    <property type="component" value="Unassembled WGS sequence"/>
</dbReference>
<gene>
    <name evidence="1" type="ORF">SBAD_LOCUS7685</name>
</gene>
<dbReference type="GO" id="GO:0000127">
    <property type="term" value="C:transcription factor TFIIIC complex"/>
    <property type="evidence" value="ECO:0007669"/>
    <property type="project" value="InterPro"/>
</dbReference>
<dbReference type="OrthoDB" id="68020at2759"/>
<dbReference type="GO" id="GO:0003677">
    <property type="term" value="F:DNA binding"/>
    <property type="evidence" value="ECO:0007669"/>
    <property type="project" value="InterPro"/>
</dbReference>
<dbReference type="PANTHER" id="PTHR15180">
    <property type="entry name" value="GENERAL TRANSCRIPTION FACTOR 3C POLYPEPTIDE 1"/>
    <property type="match status" value="1"/>
</dbReference>
<name>A0A183IVN8_9BILA</name>
<dbReference type="GO" id="GO:0006384">
    <property type="term" value="P:transcription initiation at RNA polymerase III promoter"/>
    <property type="evidence" value="ECO:0007669"/>
    <property type="project" value="InterPro"/>
</dbReference>